<feature type="transmembrane region" description="Helical" evidence="1">
    <location>
        <begin position="196"/>
        <end position="218"/>
    </location>
</feature>
<reference evidence="2" key="1">
    <citation type="submission" date="2021-09" db="EMBL/GenBank/DDBJ databases">
        <title>Lactobacillus species from Apis mellifera, Switzerland.</title>
        <authorList>
            <person name="Pfister J."/>
            <person name="Brown A."/>
            <person name="Neumann P."/>
            <person name="Collaud A."/>
            <person name="Retschnig G."/>
            <person name="Perreten V."/>
        </authorList>
    </citation>
    <scope>NUCLEOTIDE SEQUENCE</scope>
    <source>
        <strain evidence="2">IBH002</strain>
    </source>
</reference>
<feature type="transmembrane region" description="Helical" evidence="1">
    <location>
        <begin position="20"/>
        <end position="40"/>
    </location>
</feature>
<dbReference type="EMBL" id="CP084389">
    <property type="protein sequence ID" value="UZX28879.1"/>
    <property type="molecule type" value="Genomic_DNA"/>
</dbReference>
<keyword evidence="1" id="KW-0812">Transmembrane</keyword>
<name>A0AA47B2N0_9LACO</name>
<gene>
    <name evidence="2" type="ORF">LDX53_04610</name>
</gene>
<accession>A0AA47B2N0</accession>
<dbReference type="Proteomes" id="UP001164557">
    <property type="component" value="Chromosome"/>
</dbReference>
<feature type="transmembrane region" description="Helical" evidence="1">
    <location>
        <begin position="160"/>
        <end position="184"/>
    </location>
</feature>
<sequence>MTSFNSLFGRFFVKKAKNAYSLLILQVIGALAFSVCGLLIGTGGFYEFLNLYTELLPDWLMGFLILSFFCIIYFFIYMAVKNERLSHNQTWRLAATSDSKFYLANSLSSFVTFIYFIVLDIIVAGILFYFSYQIDQNFKSSWQKMIKQLNPAFDVNTVHFIINIIILVMLCCFFLSLLISFLNFASKAIMDYLPSFSSRLLVSFFHLIIVIIIAMLFARMEMFFANQIMGNILNLLNFKPAYDSNLLYANIIISIVNLILLGVNIFLFDYFYEADEKSR</sequence>
<protein>
    <submittedName>
        <fullName evidence="2">Uncharacterized protein</fullName>
    </submittedName>
</protein>
<evidence type="ECO:0000256" key="1">
    <source>
        <dbReference type="SAM" id="Phobius"/>
    </source>
</evidence>
<evidence type="ECO:0000313" key="2">
    <source>
        <dbReference type="EMBL" id="UZX28879.1"/>
    </source>
</evidence>
<keyword evidence="3" id="KW-1185">Reference proteome</keyword>
<feature type="transmembrane region" description="Helical" evidence="1">
    <location>
        <begin position="101"/>
        <end position="130"/>
    </location>
</feature>
<evidence type="ECO:0000313" key="3">
    <source>
        <dbReference type="Proteomes" id="UP001164557"/>
    </source>
</evidence>
<keyword evidence="1" id="KW-0472">Membrane</keyword>
<proteinExistence type="predicted"/>
<organism evidence="2 3">
    <name type="scientific">Lactobacillus helsingborgensis</name>
    <dbReference type="NCBI Taxonomy" id="1218494"/>
    <lineage>
        <taxon>Bacteria</taxon>
        <taxon>Bacillati</taxon>
        <taxon>Bacillota</taxon>
        <taxon>Bacilli</taxon>
        <taxon>Lactobacillales</taxon>
        <taxon>Lactobacillaceae</taxon>
        <taxon>Lactobacillus</taxon>
    </lineage>
</organism>
<dbReference type="AlphaFoldDB" id="A0AA47B2N0"/>
<keyword evidence="1" id="KW-1133">Transmembrane helix</keyword>
<feature type="transmembrane region" description="Helical" evidence="1">
    <location>
        <begin position="60"/>
        <end position="80"/>
    </location>
</feature>
<dbReference type="RefSeq" id="WP_046327143.1">
    <property type="nucleotide sequence ID" value="NZ_CP084389.1"/>
</dbReference>
<feature type="transmembrane region" description="Helical" evidence="1">
    <location>
        <begin position="246"/>
        <end position="272"/>
    </location>
</feature>